<proteinExistence type="predicted"/>
<feature type="region of interest" description="Disordered" evidence="1">
    <location>
        <begin position="703"/>
        <end position="777"/>
    </location>
</feature>
<dbReference type="Proteomes" id="UP001515480">
    <property type="component" value="Unassembled WGS sequence"/>
</dbReference>
<dbReference type="AlphaFoldDB" id="A0AB34IT05"/>
<feature type="compositionally biased region" description="Pro residues" evidence="1">
    <location>
        <begin position="830"/>
        <end position="894"/>
    </location>
</feature>
<feature type="compositionally biased region" description="Low complexity" evidence="1">
    <location>
        <begin position="543"/>
        <end position="555"/>
    </location>
</feature>
<reference evidence="3 4" key="1">
    <citation type="journal article" date="2024" name="Science">
        <title>Giant polyketide synthase enzymes in the biosynthesis of giant marine polyether toxins.</title>
        <authorList>
            <person name="Fallon T.R."/>
            <person name="Shende V.V."/>
            <person name="Wierzbicki I.H."/>
            <person name="Pendleton A.L."/>
            <person name="Watervoot N.F."/>
            <person name="Auber R.P."/>
            <person name="Gonzalez D.J."/>
            <person name="Wisecaver J.H."/>
            <person name="Moore B.S."/>
        </authorList>
    </citation>
    <scope>NUCLEOTIDE SEQUENCE [LARGE SCALE GENOMIC DNA]</scope>
    <source>
        <strain evidence="3 4">12B1</strain>
    </source>
</reference>
<feature type="region of interest" description="Disordered" evidence="1">
    <location>
        <begin position="509"/>
        <end position="586"/>
    </location>
</feature>
<dbReference type="PANTHER" id="PTHR24216">
    <property type="entry name" value="PAXILLIN-RELATED"/>
    <property type="match status" value="1"/>
</dbReference>
<keyword evidence="2" id="KW-1133">Transmembrane helix</keyword>
<feature type="compositionally biased region" description="Pro residues" evidence="1">
    <location>
        <begin position="711"/>
        <end position="733"/>
    </location>
</feature>
<dbReference type="EMBL" id="JBGBPQ010000018">
    <property type="protein sequence ID" value="KAL1506957.1"/>
    <property type="molecule type" value="Genomic_DNA"/>
</dbReference>
<feature type="compositionally biased region" description="Pro residues" evidence="1">
    <location>
        <begin position="222"/>
        <end position="244"/>
    </location>
</feature>
<evidence type="ECO:0000313" key="3">
    <source>
        <dbReference type="EMBL" id="KAL1506957.1"/>
    </source>
</evidence>
<evidence type="ECO:0000313" key="4">
    <source>
        <dbReference type="Proteomes" id="UP001515480"/>
    </source>
</evidence>
<keyword evidence="2" id="KW-0472">Membrane</keyword>
<feature type="compositionally biased region" description="Pro residues" evidence="1">
    <location>
        <begin position="413"/>
        <end position="435"/>
    </location>
</feature>
<accession>A0AB34IT05</accession>
<keyword evidence="4" id="KW-1185">Reference proteome</keyword>
<dbReference type="PANTHER" id="PTHR24216:SF65">
    <property type="entry name" value="PAXILLIN-LIKE PROTEIN 1"/>
    <property type="match status" value="1"/>
</dbReference>
<comment type="caution">
    <text evidence="3">The sequence shown here is derived from an EMBL/GenBank/DDBJ whole genome shotgun (WGS) entry which is preliminary data.</text>
</comment>
<feature type="compositionally biased region" description="Low complexity" evidence="1">
    <location>
        <begin position="245"/>
        <end position="257"/>
    </location>
</feature>
<keyword evidence="2" id="KW-0812">Transmembrane</keyword>
<feature type="compositionally biased region" description="Low complexity" evidence="1">
    <location>
        <begin position="734"/>
        <end position="746"/>
    </location>
</feature>
<feature type="transmembrane region" description="Helical" evidence="2">
    <location>
        <begin position="1042"/>
        <end position="1065"/>
    </location>
</feature>
<protein>
    <submittedName>
        <fullName evidence="3">Uncharacterized protein</fullName>
    </submittedName>
</protein>
<feature type="region of interest" description="Disordered" evidence="1">
    <location>
        <begin position="213"/>
        <end position="288"/>
    </location>
</feature>
<evidence type="ECO:0000256" key="2">
    <source>
        <dbReference type="SAM" id="Phobius"/>
    </source>
</evidence>
<gene>
    <name evidence="3" type="ORF">AB1Y20_007821</name>
</gene>
<feature type="region of interest" description="Disordered" evidence="1">
    <location>
        <begin position="404"/>
        <end position="468"/>
    </location>
</feature>
<evidence type="ECO:0000256" key="1">
    <source>
        <dbReference type="SAM" id="MobiDB-lite"/>
    </source>
</evidence>
<feature type="transmembrane region" description="Helical" evidence="2">
    <location>
        <begin position="1009"/>
        <end position="1030"/>
    </location>
</feature>
<name>A0AB34IT05_PRYPA</name>
<organism evidence="3 4">
    <name type="scientific">Prymnesium parvum</name>
    <name type="common">Toxic golden alga</name>
    <dbReference type="NCBI Taxonomy" id="97485"/>
    <lineage>
        <taxon>Eukaryota</taxon>
        <taxon>Haptista</taxon>
        <taxon>Haptophyta</taxon>
        <taxon>Prymnesiophyceae</taxon>
        <taxon>Prymnesiales</taxon>
        <taxon>Prymnesiaceae</taxon>
        <taxon>Prymnesium</taxon>
    </lineage>
</organism>
<sequence length="1069" mass="108690">MTTQPTMASWGGGIGTWEDWSAWLNVDPSIAEQVVVSGDGSVVVASHSAPLSDSILAPASLISASLTASLPASLTTSSLTTSSLTTSSLSTASLTTSSLTTSSLTTSSLTTSQSSASLASSALVATSHSCSALVGSSRLTAAHLRLSTCSSAPSACGWRCRDVGWRQWAMGQSFGVVEWRPVDRGAGGCERRRLGGRRVALVDARACHYREWGTRTGGEAVPGPPPPSPPPPSPPPPTHAPPSSVPLASPPLTSASPPAHPHPPPADGAVVTWAGGSGRWDNPSAWLNGDPSIAEQVVVSGDGSSSASLTSSALAATSHSCSALVGSSRLTAAHLRPSTCSSAPSACGWRCRDVGWRQWAMGQSFGVVEWRPVDRGAGGCERRRLGGRRVALVDARACHYREWGTRTGGEAVPGPPPPSPPPPSPPPPTHAPPSSVPLASPPLTSAPPPAHPHPPPADGAVVTWAGGSGRWDNPSAWLNGDPSIAEQVVVSGDGSVVVASHSWTRGRVTIGSGARVRAGRLPPPPSPPPPSSPPPTHAPPSSVPLASPPLTSASPPAHPHPPPADGAVVTWAGGSGRWDNPSAWLNGDPSIAEQVVVSGDGSSSASLTSSALAATSHSCSALVGSSRLTAARLRPSTCSSAPSACGWRCRDVGWRQWAMGQSFGVVEWRAVDRGAGGCERRRLGGRRVALVDARACHYREWGTRTGGEAVPRPPPPSPPPPSPPPPTHAPPSSVPLASPPLTSASPPAHPHPPPADGAVVTWAGGSGRWDQPSAWLNGDPSIAEQVVVSGDGSVVVASHSWTRGRVTIGSGARVRAGRLCLGPRCGLPPASEPPPSPPSPSPPPNTPPSPSPPPSPPPPSPPPPSPPPSPPHPSPPPSPPPPSPPPPTHAPPSSVPLASTPLTSAPPPAHPHPPPADGAVVTWAGGSGRWDNPSAWLNGDPSIAEQVVVSGDGSVVVASHSWTRGRVTIGSGARVRAGRLGSSGTTFFSCTYLFLPGTSFFSVPHTTSFFYSCAAILFSICTGTFATLLAASLSCATFHATLVTYASIAAPFCSSTSYSSFILFVTSIT</sequence>
<feature type="compositionally biased region" description="Pro residues" evidence="1">
    <location>
        <begin position="521"/>
        <end position="542"/>
    </location>
</feature>
<feature type="compositionally biased region" description="Pro residues" evidence="1">
    <location>
        <begin position="904"/>
        <end position="916"/>
    </location>
</feature>
<feature type="compositionally biased region" description="Pro residues" evidence="1">
    <location>
        <begin position="444"/>
        <end position="457"/>
    </location>
</feature>
<feature type="region of interest" description="Disordered" evidence="1">
    <location>
        <begin position="825"/>
        <end position="927"/>
    </location>
</feature>